<gene>
    <name evidence="2" type="ORF">MNBD_ACTINO01-1118</name>
</gene>
<dbReference type="SUPFAM" id="SSF53335">
    <property type="entry name" value="S-adenosyl-L-methionine-dependent methyltransferases"/>
    <property type="match status" value="1"/>
</dbReference>
<dbReference type="InterPro" id="IPR013216">
    <property type="entry name" value="Methyltransf_11"/>
</dbReference>
<evidence type="ECO:0000313" key="2">
    <source>
        <dbReference type="EMBL" id="VAW08539.1"/>
    </source>
</evidence>
<dbReference type="AlphaFoldDB" id="A0A3B0T8U4"/>
<dbReference type="InterPro" id="IPR050508">
    <property type="entry name" value="Methyltransf_Superfamily"/>
</dbReference>
<protein>
    <recommendedName>
        <fullName evidence="1">Methyltransferase type 11 domain-containing protein</fullName>
    </recommendedName>
</protein>
<accession>A0A3B0T8U4</accession>
<evidence type="ECO:0000259" key="1">
    <source>
        <dbReference type="Pfam" id="PF08241"/>
    </source>
</evidence>
<dbReference type="GO" id="GO:0008757">
    <property type="term" value="F:S-adenosylmethionine-dependent methyltransferase activity"/>
    <property type="evidence" value="ECO:0007669"/>
    <property type="project" value="InterPro"/>
</dbReference>
<proteinExistence type="predicted"/>
<name>A0A3B0T8U4_9ZZZZ</name>
<dbReference type="PANTHER" id="PTHR42912:SF93">
    <property type="entry name" value="N6-ADENOSINE-METHYLTRANSFERASE TMT1A"/>
    <property type="match status" value="1"/>
</dbReference>
<dbReference type="CDD" id="cd02440">
    <property type="entry name" value="AdoMet_MTases"/>
    <property type="match status" value="1"/>
</dbReference>
<feature type="domain" description="Methyltransferase type 11" evidence="1">
    <location>
        <begin position="41"/>
        <end position="135"/>
    </location>
</feature>
<dbReference type="InterPro" id="IPR029063">
    <property type="entry name" value="SAM-dependent_MTases_sf"/>
</dbReference>
<dbReference type="Gene3D" id="3.40.50.150">
    <property type="entry name" value="Vaccinia Virus protein VP39"/>
    <property type="match status" value="1"/>
</dbReference>
<organism evidence="2">
    <name type="scientific">hydrothermal vent metagenome</name>
    <dbReference type="NCBI Taxonomy" id="652676"/>
    <lineage>
        <taxon>unclassified sequences</taxon>
        <taxon>metagenomes</taxon>
        <taxon>ecological metagenomes</taxon>
    </lineage>
</organism>
<reference evidence="2" key="1">
    <citation type="submission" date="2018-06" db="EMBL/GenBank/DDBJ databases">
        <authorList>
            <person name="Zhirakovskaya E."/>
        </authorList>
    </citation>
    <scope>NUCLEOTIDE SEQUENCE</scope>
</reference>
<dbReference type="EMBL" id="UOEI01000610">
    <property type="protein sequence ID" value="VAW08539.1"/>
    <property type="molecule type" value="Genomic_DNA"/>
</dbReference>
<dbReference type="Pfam" id="PF08241">
    <property type="entry name" value="Methyltransf_11"/>
    <property type="match status" value="1"/>
</dbReference>
<sequence length="209" mass="22439">MSSDAYAGIARYYDRLLEPVNAPLRVAGLRMHPPTEGMTVLDVGCGTGAHLEAYVDAGAACTGIDASPAMLGQARARLGDRAELIHGDASGMPFDDGSFDLIFTSLFLHELEPDIRDSVLGEIVRVVHPDGRILIIDYRNGSLRLKGKVWRTFATIAERVAGADHYRNWRTFLRSGGVEAMLPSGAAITTSKIVAGGNLVISLVEKTDT</sequence>
<dbReference type="PANTHER" id="PTHR42912">
    <property type="entry name" value="METHYLTRANSFERASE"/>
    <property type="match status" value="1"/>
</dbReference>